<dbReference type="PANTHER" id="PTHR24353:SF37">
    <property type="entry name" value="CAMP-DEPENDENT PROTEIN KINASE CATALYTIC SUBUNIT PRKX"/>
    <property type="match status" value="1"/>
</dbReference>
<dbReference type="SUPFAM" id="SSF56112">
    <property type="entry name" value="Protein kinase-like (PK-like)"/>
    <property type="match status" value="1"/>
</dbReference>
<dbReference type="Proteomes" id="UP000030697">
    <property type="component" value="Unassembled WGS sequence"/>
</dbReference>
<dbReference type="PANTHER" id="PTHR24353">
    <property type="entry name" value="CYCLIC NUCLEOTIDE-DEPENDENT PROTEIN KINASE"/>
    <property type="match status" value="1"/>
</dbReference>
<feature type="region of interest" description="Disordered" evidence="6">
    <location>
        <begin position="509"/>
        <end position="528"/>
    </location>
</feature>
<dbReference type="GO" id="GO:0005524">
    <property type="term" value="F:ATP binding"/>
    <property type="evidence" value="ECO:0007669"/>
    <property type="project" value="UniProtKB-KW"/>
</dbReference>
<dbReference type="Pfam" id="PF00069">
    <property type="entry name" value="Pkinase"/>
    <property type="match status" value="1"/>
</dbReference>
<evidence type="ECO:0000256" key="6">
    <source>
        <dbReference type="SAM" id="MobiDB-lite"/>
    </source>
</evidence>
<dbReference type="GO" id="GO:0004691">
    <property type="term" value="F:cAMP-dependent protein kinase activity"/>
    <property type="evidence" value="ECO:0007669"/>
    <property type="project" value="TreeGrafter"/>
</dbReference>
<evidence type="ECO:0000256" key="3">
    <source>
        <dbReference type="ARBA" id="ARBA00022741"/>
    </source>
</evidence>
<evidence type="ECO:0000313" key="9">
    <source>
        <dbReference type="EMBL" id="EWC77463.1"/>
    </source>
</evidence>
<dbReference type="AlphaFoldDB" id="W7JR05"/>
<feature type="domain" description="Protein kinase" evidence="8">
    <location>
        <begin position="7"/>
        <end position="434"/>
    </location>
</feature>
<evidence type="ECO:0000256" key="7">
    <source>
        <dbReference type="SAM" id="Phobius"/>
    </source>
</evidence>
<keyword evidence="1 9" id="KW-0723">Serine/threonine-protein kinase</keyword>
<dbReference type="InterPro" id="IPR000719">
    <property type="entry name" value="Prot_kinase_dom"/>
</dbReference>
<dbReference type="PROSITE" id="PS50011">
    <property type="entry name" value="PROTEIN_KINASE_DOM"/>
    <property type="match status" value="1"/>
</dbReference>
<reference evidence="9 10" key="1">
    <citation type="submission" date="2013-02" db="EMBL/GenBank/DDBJ databases">
        <title>The Genome Sequence of Plasmodium falciparum UGT5.1.</title>
        <authorList>
            <consortium name="The Broad Institute Genome Sequencing Platform"/>
            <consortium name="The Broad Institute Genome Sequencing Center for Infectious Disease"/>
            <person name="Neafsey D."/>
            <person name="Cheeseman I."/>
            <person name="Volkman S."/>
            <person name="Adams J."/>
            <person name="Walker B."/>
            <person name="Young S.K."/>
            <person name="Zeng Q."/>
            <person name="Gargeya S."/>
            <person name="Fitzgerald M."/>
            <person name="Haas B."/>
            <person name="Abouelleil A."/>
            <person name="Alvarado L."/>
            <person name="Arachchi H.M."/>
            <person name="Berlin A.M."/>
            <person name="Chapman S.B."/>
            <person name="Dewar J."/>
            <person name="Goldberg J."/>
            <person name="Griggs A."/>
            <person name="Gujja S."/>
            <person name="Hansen M."/>
            <person name="Howarth C."/>
            <person name="Imamovic A."/>
            <person name="Larimer J."/>
            <person name="McCowan C."/>
            <person name="Murphy C."/>
            <person name="Neiman D."/>
            <person name="Pearson M."/>
            <person name="Priest M."/>
            <person name="Roberts A."/>
            <person name="Saif S."/>
            <person name="Shea T."/>
            <person name="Sisk P."/>
            <person name="Sykes S."/>
            <person name="Wortman J."/>
            <person name="Nusbaum C."/>
            <person name="Birren B."/>
        </authorList>
    </citation>
    <scope>NUCLEOTIDE SEQUENCE [LARGE SCALE GENOMIC DNA]</scope>
    <source>
        <strain evidence="9 10">UGT5.1</strain>
    </source>
</reference>
<protein>
    <submittedName>
        <fullName evidence="9">Serine/threonine protein kinase</fullName>
    </submittedName>
</protein>
<evidence type="ECO:0000256" key="1">
    <source>
        <dbReference type="ARBA" id="ARBA00022527"/>
    </source>
</evidence>
<evidence type="ECO:0000259" key="8">
    <source>
        <dbReference type="PROSITE" id="PS50011"/>
    </source>
</evidence>
<dbReference type="EMBL" id="KE124496">
    <property type="protein sequence ID" value="EWC77463.1"/>
    <property type="molecule type" value="Genomic_DNA"/>
</dbReference>
<evidence type="ECO:0000256" key="4">
    <source>
        <dbReference type="ARBA" id="ARBA00022777"/>
    </source>
</evidence>
<keyword evidence="7" id="KW-0812">Transmembrane</keyword>
<evidence type="ECO:0000313" key="10">
    <source>
        <dbReference type="Proteomes" id="UP000030697"/>
    </source>
</evidence>
<keyword evidence="2" id="KW-0808">Transferase</keyword>
<sequence length="1105" mass="134132">MYYERCRSSEFVLGVQSYSLRTKRTKIKYKNKKCKGVEEMDFGMDMCEEEYIKKRLSSSYYSYENEYNNIASKFEKIKKLSHPNICTYFHMSRTNNNYILCSEYYTLSLYDLLNDEHINCVNFKCFKKIFNKKIYKKNKNIYKIYNNIKNYIYNHNNNNHNHNKIGKKKKIIDNIILNNIIYQILSAVQYLHAHNITFLNLTPHNILITDQGQIKLHNYCLSYLFYNVSSLSTYKENKNVHYIKNKLYDHVISKNEMYTGQTTKNNYLDKLFSDQKKKNYKINNHMILYIDQYFKYYNFTHNILYHIPFLLFFNLLKNENVHFIYDVYKHIDIFNIGIIIIQIVNGLLNFSFILENFIYFYHIQTLTNVSYDERTKQYKQNKKCIKDKLNNITNNYKQYDLNSFSDSALYIKQKIICSKEKRKTINIKGSHKYKDKKNQQIYNEKNNETRQKQIPLESYKKKTKKINKEQQTIEQIYQHALLVKRKIVDIQQEQKTDNKYIESNYTNNVKNNQTNKHNAMDPSNNENISSTSLNVSEKKMFRFFFFKTSEKNDTLFKIQNVFILIIYIKLFYIYYYLKYYKNKKNKEISLLNVNIQDIFKRLCKHKLNNYSYPSKYRHHIINKLKRKRYNNIIYEIIKNIIEYFLNCKLNLSFIKLIENMYSEFFNIHLLKYNLRNIFYSDQNDQNGNEKTLFLNLLHKCLLLNNLQCNSTSLLSHYYFFYNVNIYKHNNCLETNYTEKDTFNIPRNMSLLENTTITNEKVLMNKVSHINNFISNACTSHIYTTSHFQNTSHNNNNDDDDNNNNNLYFNSNIKNCHQNITDTNNNIIINTESERVFNDILLNPNYDNIYFNSANVREMPPEHVQEINKLSQEELAKKNYYNPYLVDYILNVTKWNEWKDKYFINKKDIFYWFHMLYNINYNEELMNVNSFLRSPNILKIPYVLYKRKNGTYFDMSLFSFYKLYLLKKYDSNTLFNVYENVSTFKKLSKEKYKNIKKIIKHEVNYIKGNKKKSVYTCVPRKRCGNYKEMIYISTYELLKNRRFTVSKNNMLKKYMFMSNNDGDICNIINKKKEITELWENKKKIHVYEQEYNITKKKNMYMNRNII</sequence>
<dbReference type="GO" id="GO:0005952">
    <property type="term" value="C:cAMP-dependent protein kinase complex"/>
    <property type="evidence" value="ECO:0007669"/>
    <property type="project" value="TreeGrafter"/>
</dbReference>
<feature type="transmembrane region" description="Helical" evidence="7">
    <location>
        <begin position="558"/>
        <end position="577"/>
    </location>
</feature>
<evidence type="ECO:0000256" key="2">
    <source>
        <dbReference type="ARBA" id="ARBA00022679"/>
    </source>
</evidence>
<keyword evidence="5" id="KW-0067">ATP-binding</keyword>
<name>W7JR05_PLAFA</name>
<accession>W7JR05</accession>
<keyword evidence="7" id="KW-1133">Transmembrane helix</keyword>
<organism evidence="9 10">
    <name type="scientific">Plasmodium falciparum UGT5.1</name>
    <dbReference type="NCBI Taxonomy" id="1237627"/>
    <lineage>
        <taxon>Eukaryota</taxon>
        <taxon>Sar</taxon>
        <taxon>Alveolata</taxon>
        <taxon>Apicomplexa</taxon>
        <taxon>Aconoidasida</taxon>
        <taxon>Haemosporida</taxon>
        <taxon>Plasmodiidae</taxon>
        <taxon>Plasmodium</taxon>
        <taxon>Plasmodium (Laverania)</taxon>
    </lineage>
</organism>
<proteinExistence type="predicted"/>
<keyword evidence="4 9" id="KW-0418">Kinase</keyword>
<keyword evidence="7" id="KW-0472">Membrane</keyword>
<dbReference type="Gene3D" id="1.10.510.10">
    <property type="entry name" value="Transferase(Phosphotransferase) domain 1"/>
    <property type="match status" value="1"/>
</dbReference>
<evidence type="ECO:0000256" key="5">
    <source>
        <dbReference type="ARBA" id="ARBA00022840"/>
    </source>
</evidence>
<gene>
    <name evidence="9" type="ORF">C923_01922</name>
</gene>
<keyword evidence="3" id="KW-0547">Nucleotide-binding</keyword>
<dbReference type="OrthoDB" id="1668230at2759"/>
<dbReference type="InterPro" id="IPR011009">
    <property type="entry name" value="Kinase-like_dom_sf"/>
</dbReference>